<protein>
    <submittedName>
        <fullName evidence="1">Uncharacterized protein</fullName>
    </submittedName>
</protein>
<evidence type="ECO:0000313" key="1">
    <source>
        <dbReference type="EMBL" id="KAI5670372.1"/>
    </source>
</evidence>
<reference evidence="2" key="1">
    <citation type="journal article" date="2023" name="Nat. Plants">
        <title>Single-cell RNA sequencing provides a high-resolution roadmap for understanding the multicellular compartmentation of specialized metabolism.</title>
        <authorList>
            <person name="Sun S."/>
            <person name="Shen X."/>
            <person name="Li Y."/>
            <person name="Li Y."/>
            <person name="Wang S."/>
            <person name="Li R."/>
            <person name="Zhang H."/>
            <person name="Shen G."/>
            <person name="Guo B."/>
            <person name="Wei J."/>
            <person name="Xu J."/>
            <person name="St-Pierre B."/>
            <person name="Chen S."/>
            <person name="Sun C."/>
        </authorList>
    </citation>
    <scope>NUCLEOTIDE SEQUENCE [LARGE SCALE GENOMIC DNA]</scope>
</reference>
<gene>
    <name evidence="1" type="ORF">M9H77_10736</name>
</gene>
<comment type="caution">
    <text evidence="1">The sequence shown here is derived from an EMBL/GenBank/DDBJ whole genome shotgun (WGS) entry which is preliminary data.</text>
</comment>
<name>A0ACC0BCL9_CATRO</name>
<accession>A0ACC0BCL9</accession>
<dbReference type="Proteomes" id="UP001060085">
    <property type="component" value="Linkage Group LG03"/>
</dbReference>
<keyword evidence="2" id="KW-1185">Reference proteome</keyword>
<sequence length="183" mass="19276">MDSRERNACDDGRVYVHPIQSTAILDNKKRTSIFSPSSNPTKLSNTARTHIPKTPLHYSLTYLFLLRPCDSSRITAGSRAGAGAVSGAANGDDDGGSGGGGGARTGDGGDGGGARTGDGGDGDPFDTADVGVEKMRNGDHGRENIREGGVGDVKRKTGESKPWERRVCLPIYFNLFSSLINNY</sequence>
<dbReference type="EMBL" id="CM044703">
    <property type="protein sequence ID" value="KAI5670372.1"/>
    <property type="molecule type" value="Genomic_DNA"/>
</dbReference>
<evidence type="ECO:0000313" key="2">
    <source>
        <dbReference type="Proteomes" id="UP001060085"/>
    </source>
</evidence>
<proteinExistence type="predicted"/>
<organism evidence="1 2">
    <name type="scientific">Catharanthus roseus</name>
    <name type="common">Madagascar periwinkle</name>
    <name type="synonym">Vinca rosea</name>
    <dbReference type="NCBI Taxonomy" id="4058"/>
    <lineage>
        <taxon>Eukaryota</taxon>
        <taxon>Viridiplantae</taxon>
        <taxon>Streptophyta</taxon>
        <taxon>Embryophyta</taxon>
        <taxon>Tracheophyta</taxon>
        <taxon>Spermatophyta</taxon>
        <taxon>Magnoliopsida</taxon>
        <taxon>eudicotyledons</taxon>
        <taxon>Gunneridae</taxon>
        <taxon>Pentapetalae</taxon>
        <taxon>asterids</taxon>
        <taxon>lamiids</taxon>
        <taxon>Gentianales</taxon>
        <taxon>Apocynaceae</taxon>
        <taxon>Rauvolfioideae</taxon>
        <taxon>Vinceae</taxon>
        <taxon>Catharanthinae</taxon>
        <taxon>Catharanthus</taxon>
    </lineage>
</organism>